<dbReference type="RefSeq" id="WP_097904599.1">
    <property type="nucleotide sequence ID" value="NZ_NVLK01000031.1"/>
</dbReference>
<evidence type="ECO:0000259" key="9">
    <source>
        <dbReference type="PROSITE" id="PS50893"/>
    </source>
</evidence>
<comment type="caution">
    <text evidence="11">The sequence shown here is derived from an EMBL/GenBank/DDBJ whole genome shotgun (WGS) entry which is preliminary data.</text>
</comment>
<dbReference type="GO" id="GO:0016020">
    <property type="term" value="C:membrane"/>
    <property type="evidence" value="ECO:0007669"/>
    <property type="project" value="InterPro"/>
</dbReference>
<dbReference type="Proteomes" id="UP000220006">
    <property type="component" value="Unassembled WGS sequence"/>
</dbReference>
<evidence type="ECO:0000256" key="3">
    <source>
        <dbReference type="ARBA" id="ARBA00022475"/>
    </source>
</evidence>
<dbReference type="SUPFAM" id="SSF52540">
    <property type="entry name" value="P-loop containing nucleoside triphosphate hydrolases"/>
    <property type="match status" value="1"/>
</dbReference>
<dbReference type="PANTHER" id="PTHR46743">
    <property type="entry name" value="TEICHOIC ACIDS EXPORT ATP-BINDING PROTEIN TAGH"/>
    <property type="match status" value="1"/>
</dbReference>
<organism evidence="11 12">
    <name type="scientific">Bacillus cereus</name>
    <dbReference type="NCBI Taxonomy" id="1396"/>
    <lineage>
        <taxon>Bacteria</taxon>
        <taxon>Bacillati</taxon>
        <taxon>Bacillota</taxon>
        <taxon>Bacilli</taxon>
        <taxon>Bacillales</taxon>
        <taxon>Bacillaceae</taxon>
        <taxon>Bacillus</taxon>
        <taxon>Bacillus cereus group</taxon>
    </lineage>
</organism>
<dbReference type="FunFam" id="3.40.50.300:FF:003010">
    <property type="entry name" value="Teichoic acids export ATP-binding protein TagH"/>
    <property type="match status" value="1"/>
</dbReference>
<dbReference type="InterPro" id="IPR015860">
    <property type="entry name" value="ABC_transpr_TagH-like"/>
</dbReference>
<accession>A0A2A7HVU6</accession>
<evidence type="ECO:0000256" key="2">
    <source>
        <dbReference type="ARBA" id="ARBA00022448"/>
    </source>
</evidence>
<feature type="transmembrane region" description="Helical" evidence="8">
    <location>
        <begin position="306"/>
        <end position="324"/>
    </location>
</feature>
<reference evidence="11 12" key="1">
    <citation type="submission" date="2017-09" db="EMBL/GenBank/DDBJ databases">
        <title>Large-scale bioinformatics analysis of Bacillus genomes uncovers conserved roles of natural products in bacterial physiology.</title>
        <authorList>
            <consortium name="Agbiome Team Llc"/>
            <person name="Bleich R.M."/>
            <person name="Grubbs K.J."/>
            <person name="Santa Maria K.C."/>
            <person name="Allen S.E."/>
            <person name="Farag S."/>
            <person name="Shank E.A."/>
            <person name="Bowers A."/>
        </authorList>
    </citation>
    <scope>NUCLEOTIDE SEQUENCE [LARGE SCALE GENOMIC DNA]</scope>
    <source>
        <strain evidence="11 12">AFS096845</strain>
    </source>
</reference>
<evidence type="ECO:0000256" key="6">
    <source>
        <dbReference type="ARBA" id="ARBA00022967"/>
    </source>
</evidence>
<dbReference type="GO" id="GO:0005524">
    <property type="term" value="F:ATP binding"/>
    <property type="evidence" value="ECO:0007669"/>
    <property type="project" value="UniProtKB-KW"/>
</dbReference>
<dbReference type="InterPro" id="IPR003593">
    <property type="entry name" value="AAA+_ATPase"/>
</dbReference>
<gene>
    <name evidence="11" type="ORF">COM96_15810</name>
</gene>
<keyword evidence="5 11" id="KW-0067">ATP-binding</keyword>
<keyword evidence="6" id="KW-1278">Translocase</keyword>
<dbReference type="PANTHER" id="PTHR46743:SF2">
    <property type="entry name" value="TEICHOIC ACIDS EXPORT ATP-BINDING PROTEIN TAGH"/>
    <property type="match status" value="1"/>
</dbReference>
<evidence type="ECO:0000256" key="5">
    <source>
        <dbReference type="ARBA" id="ARBA00022840"/>
    </source>
</evidence>
<keyword evidence="4" id="KW-0547">Nucleotide-binding</keyword>
<dbReference type="AlphaFoldDB" id="A0A2A7HVU6"/>
<dbReference type="InterPro" id="IPR003439">
    <property type="entry name" value="ABC_transporter-like_ATP-bd"/>
</dbReference>
<feature type="domain" description="ABC transporter" evidence="9">
    <location>
        <begin position="5"/>
        <end position="243"/>
    </location>
</feature>
<evidence type="ECO:0000256" key="8">
    <source>
        <dbReference type="SAM" id="Phobius"/>
    </source>
</evidence>
<dbReference type="Gene3D" id="3.40.50.300">
    <property type="entry name" value="P-loop containing nucleotide triphosphate hydrolases"/>
    <property type="match status" value="1"/>
</dbReference>
<evidence type="ECO:0000256" key="4">
    <source>
        <dbReference type="ARBA" id="ARBA00022741"/>
    </source>
</evidence>
<dbReference type="PROSITE" id="PS51781">
    <property type="entry name" value="SH3B"/>
    <property type="match status" value="1"/>
</dbReference>
<dbReference type="NCBIfam" id="NF010066">
    <property type="entry name" value="PRK13546.1"/>
    <property type="match status" value="1"/>
</dbReference>
<proteinExistence type="inferred from homology"/>
<dbReference type="GO" id="GO:0140359">
    <property type="term" value="F:ABC-type transporter activity"/>
    <property type="evidence" value="ECO:0007669"/>
    <property type="project" value="InterPro"/>
</dbReference>
<keyword evidence="8" id="KW-1133">Transmembrane helix</keyword>
<evidence type="ECO:0000256" key="1">
    <source>
        <dbReference type="ARBA" id="ARBA00005417"/>
    </source>
</evidence>
<dbReference type="SMART" id="SM00382">
    <property type="entry name" value="AAA"/>
    <property type="match status" value="1"/>
</dbReference>
<keyword evidence="3" id="KW-1003">Cell membrane</keyword>
<dbReference type="CDD" id="cd03220">
    <property type="entry name" value="ABC_KpsT_Wzt"/>
    <property type="match status" value="1"/>
</dbReference>
<dbReference type="EMBL" id="NVLK01000031">
    <property type="protein sequence ID" value="PEC21111.1"/>
    <property type="molecule type" value="Genomic_DNA"/>
</dbReference>
<dbReference type="Pfam" id="PF08239">
    <property type="entry name" value="SH3_3"/>
    <property type="match status" value="1"/>
</dbReference>
<evidence type="ECO:0000256" key="7">
    <source>
        <dbReference type="ARBA" id="ARBA00023136"/>
    </source>
</evidence>
<keyword evidence="8" id="KW-0812">Transmembrane</keyword>
<dbReference type="InterPro" id="IPR003646">
    <property type="entry name" value="SH3-like_bac-type"/>
</dbReference>
<dbReference type="Pfam" id="PF00005">
    <property type="entry name" value="ABC_tran"/>
    <property type="match status" value="1"/>
</dbReference>
<evidence type="ECO:0000259" key="10">
    <source>
        <dbReference type="PROSITE" id="PS51781"/>
    </source>
</evidence>
<name>A0A2A7HVU6_BACCE</name>
<comment type="similarity">
    <text evidence="1">Belongs to the ABC transporter superfamily.</text>
</comment>
<protein>
    <submittedName>
        <fullName evidence="11">Teichoic acid ABC transporter ATP-binding protein</fullName>
    </submittedName>
</protein>
<dbReference type="InterPro" id="IPR027417">
    <property type="entry name" value="P-loop_NTPase"/>
</dbReference>
<evidence type="ECO:0000313" key="12">
    <source>
        <dbReference type="Proteomes" id="UP000220006"/>
    </source>
</evidence>
<dbReference type="InterPro" id="IPR050683">
    <property type="entry name" value="Bact_Polysacc_Export_ATP-bd"/>
</dbReference>
<evidence type="ECO:0000313" key="11">
    <source>
        <dbReference type="EMBL" id="PEC21111.1"/>
    </source>
</evidence>
<dbReference type="PROSITE" id="PS50893">
    <property type="entry name" value="ABC_TRANSPORTER_2"/>
    <property type="match status" value="1"/>
</dbReference>
<dbReference type="PROSITE" id="PS00211">
    <property type="entry name" value="ABC_TRANSPORTER_1"/>
    <property type="match status" value="1"/>
</dbReference>
<dbReference type="Gene3D" id="2.30.30.40">
    <property type="entry name" value="SH3 Domains"/>
    <property type="match status" value="1"/>
</dbReference>
<feature type="domain" description="SH3b" evidence="10">
    <location>
        <begin position="356"/>
        <end position="424"/>
    </location>
</feature>
<dbReference type="GO" id="GO:0016887">
    <property type="term" value="F:ATP hydrolysis activity"/>
    <property type="evidence" value="ECO:0007669"/>
    <property type="project" value="InterPro"/>
</dbReference>
<sequence>MNNPVRFHNVTKKYKMHSKNADKLKDMLYPGGFGEDFYALQNITFEASRGDVIGVIGVNGSGKSTLSNLIAGITLPTGGEIITNGQVSLIAIAAGLNNQLTGRENIELKCLMLGFTKEEIEQMTPEIIDFADIGAFIDMPVKKYSSGMKSRLGFAISVSINPDILVIDEALSVGDQTFADKCLQRMNEFKEQGKTIFFVSHSIGQVKRFCTKALWLQYGEIRGFGQIDEIMPQYETFLKEYKAMSKEEQQQFKEKAERKQAGKELVKEPSDAKAELAVTKQEETVVHYKEPSELFMPEKKKLSFKWIGTILVAVLLLTAGGITYSKRDQWFASSSKEDVQAKPKQEAKKEHPLQKIDMRYITAAKAHVRSGPSVDSAAMAVLEFGQPILVKEVQQGADGQGNWLKVERSDGTEGWVGETVATAVPFDALLSYDEMKPKLDQLINQPDLLQHIAAVFGKTKSQINEFQGPVIDETVDALHKTVFYRKLAAELNPDGKAIIVTVQKLSIPVESLRQTLGTPQIQSQDQSTYIYRTNKYDFIFTSSNGTSIGQMKVISAEEMATR</sequence>
<keyword evidence="7 8" id="KW-0472">Membrane</keyword>
<keyword evidence="2" id="KW-0813">Transport</keyword>
<dbReference type="InterPro" id="IPR017871">
    <property type="entry name" value="ABC_transporter-like_CS"/>
</dbReference>